<sequence>MIIHIPLCPITITSLTVTLTFSPSANNSFTFSQFDSLPPHFSFSTLKITFLFLSSSSFLSPSPAYHFFFSVPLSSYSSLFLLPPLCSILSTFLSKLLTFSSSSSILSPFFLSSSFLSLSIFLTFSSTILSTASAIILFRTPLFLSALSRLSLSPLHLP</sequence>
<evidence type="ECO:0000313" key="2">
    <source>
        <dbReference type="EMBL" id="TGZ36933.1"/>
    </source>
</evidence>
<proteinExistence type="predicted"/>
<accession>A0A4S2JLW0</accession>
<feature type="non-terminal residue" evidence="2">
    <location>
        <position position="158"/>
    </location>
</feature>
<reference evidence="2 3" key="1">
    <citation type="journal article" date="2019" name="Philos. Trans. R. Soc. Lond., B, Biol. Sci.">
        <title>Ant behaviour and brain gene expression of defending hosts depend on the ecological success of the intruding social parasite.</title>
        <authorList>
            <person name="Kaur R."/>
            <person name="Stoldt M."/>
            <person name="Jongepier E."/>
            <person name="Feldmeyer B."/>
            <person name="Menzel F."/>
            <person name="Bornberg-Bauer E."/>
            <person name="Foitzik S."/>
        </authorList>
    </citation>
    <scope>NUCLEOTIDE SEQUENCE [LARGE SCALE GENOMIC DNA]</scope>
    <source>
        <tissue evidence="2">Whole body</tissue>
    </source>
</reference>
<feature type="transmembrane region" description="Helical" evidence="1">
    <location>
        <begin position="74"/>
        <end position="93"/>
    </location>
</feature>
<keyword evidence="3" id="KW-1185">Reference proteome</keyword>
<feature type="transmembrane region" description="Helical" evidence="1">
    <location>
        <begin position="48"/>
        <end position="68"/>
    </location>
</feature>
<keyword evidence="1" id="KW-0472">Membrane</keyword>
<keyword evidence="1" id="KW-0812">Transmembrane</keyword>
<evidence type="ECO:0000256" key="1">
    <source>
        <dbReference type="SAM" id="Phobius"/>
    </source>
</evidence>
<dbReference type="AlphaFoldDB" id="A0A4S2JLW0"/>
<comment type="caution">
    <text evidence="2">The sequence shown here is derived from an EMBL/GenBank/DDBJ whole genome shotgun (WGS) entry which is preliminary data.</text>
</comment>
<name>A0A4S2JLW0_9HYME</name>
<evidence type="ECO:0000313" key="3">
    <source>
        <dbReference type="Proteomes" id="UP000310200"/>
    </source>
</evidence>
<dbReference type="Proteomes" id="UP000310200">
    <property type="component" value="Unassembled WGS sequence"/>
</dbReference>
<organism evidence="2 3">
    <name type="scientific">Temnothorax longispinosus</name>
    <dbReference type="NCBI Taxonomy" id="300112"/>
    <lineage>
        <taxon>Eukaryota</taxon>
        <taxon>Metazoa</taxon>
        <taxon>Ecdysozoa</taxon>
        <taxon>Arthropoda</taxon>
        <taxon>Hexapoda</taxon>
        <taxon>Insecta</taxon>
        <taxon>Pterygota</taxon>
        <taxon>Neoptera</taxon>
        <taxon>Endopterygota</taxon>
        <taxon>Hymenoptera</taxon>
        <taxon>Apocrita</taxon>
        <taxon>Aculeata</taxon>
        <taxon>Formicoidea</taxon>
        <taxon>Formicidae</taxon>
        <taxon>Myrmicinae</taxon>
        <taxon>Temnothorax</taxon>
    </lineage>
</organism>
<dbReference type="EMBL" id="QBLH01003654">
    <property type="protein sequence ID" value="TGZ36933.1"/>
    <property type="molecule type" value="Genomic_DNA"/>
</dbReference>
<gene>
    <name evidence="2" type="ORF">DBV15_11326</name>
</gene>
<keyword evidence="1" id="KW-1133">Transmembrane helix</keyword>
<protein>
    <submittedName>
        <fullName evidence="2">Uncharacterized protein</fullName>
    </submittedName>
</protein>